<evidence type="ECO:0000313" key="3">
    <source>
        <dbReference type="EMBL" id="MDR7381726.1"/>
    </source>
</evidence>
<evidence type="ECO:0000313" key="4">
    <source>
        <dbReference type="Proteomes" id="UP001183585"/>
    </source>
</evidence>
<feature type="transmembrane region" description="Helical" evidence="1">
    <location>
        <begin position="7"/>
        <end position="27"/>
    </location>
</feature>
<name>A0ABU2CK62_9MICO</name>
<dbReference type="EMBL" id="JAVDYE010000001">
    <property type="protein sequence ID" value="MDR7381726.1"/>
    <property type="molecule type" value="Genomic_DNA"/>
</dbReference>
<keyword evidence="4" id="KW-1185">Reference proteome</keyword>
<protein>
    <recommendedName>
        <fullName evidence="2">CD-NTase-associated protein 15 domain-containing protein</fullName>
    </recommendedName>
</protein>
<keyword evidence="1" id="KW-1133">Transmembrane helix</keyword>
<dbReference type="InterPro" id="IPR041208">
    <property type="entry name" value="Cap15"/>
</dbReference>
<dbReference type="RefSeq" id="WP_274998032.1">
    <property type="nucleotide sequence ID" value="NZ_JAJQQP010000020.1"/>
</dbReference>
<dbReference type="Pfam" id="PF18153">
    <property type="entry name" value="Cap15_CD_rec"/>
    <property type="match status" value="1"/>
</dbReference>
<sequence length="215" mass="24006">MGRPTALARVVALAISTVYSVVLFVLGVELPGWWRPFVSFLPALVVAGLVAWDLWIWRWPVVQQLVRRPDLRGLWRVSMTPHADSDIPKGGNRGPIPAFLEIKQSFWSIHLRLYSEQSGSRSTATSWLPSYESSVDYLTFTYDNKPKVSESHRSMRSSGACNLTPTSLRPEEVEGTYFTDRFTKGDMNLVLVDRTSGYPSFTAASKYADSKGGGV</sequence>
<feature type="transmembrane region" description="Helical" evidence="1">
    <location>
        <begin position="33"/>
        <end position="57"/>
    </location>
</feature>
<reference evidence="3 4" key="1">
    <citation type="submission" date="2023-07" db="EMBL/GenBank/DDBJ databases">
        <title>Sequencing the genomes of 1000 actinobacteria strains.</title>
        <authorList>
            <person name="Klenk H.-P."/>
        </authorList>
    </citation>
    <scope>NUCLEOTIDE SEQUENCE [LARGE SCALE GENOMIC DNA]</scope>
    <source>
        <strain evidence="3 4">DSM 45554</strain>
    </source>
</reference>
<proteinExistence type="predicted"/>
<keyword evidence="1" id="KW-0812">Transmembrane</keyword>
<evidence type="ECO:0000256" key="1">
    <source>
        <dbReference type="SAM" id="Phobius"/>
    </source>
</evidence>
<gene>
    <name evidence="3" type="ORF">J2S48_001241</name>
</gene>
<evidence type="ECO:0000259" key="2">
    <source>
        <dbReference type="Pfam" id="PF18153"/>
    </source>
</evidence>
<organism evidence="3 4">
    <name type="scientific">Promicromonospora iranensis</name>
    <dbReference type="NCBI Taxonomy" id="1105144"/>
    <lineage>
        <taxon>Bacteria</taxon>
        <taxon>Bacillati</taxon>
        <taxon>Actinomycetota</taxon>
        <taxon>Actinomycetes</taxon>
        <taxon>Micrococcales</taxon>
        <taxon>Promicromonosporaceae</taxon>
        <taxon>Promicromonospora</taxon>
    </lineage>
</organism>
<keyword evidence="1" id="KW-0472">Membrane</keyword>
<comment type="caution">
    <text evidence="3">The sequence shown here is derived from an EMBL/GenBank/DDBJ whole genome shotgun (WGS) entry which is preliminary data.</text>
</comment>
<feature type="domain" description="CD-NTase-associated protein 15" evidence="2">
    <location>
        <begin position="68"/>
        <end position="189"/>
    </location>
</feature>
<dbReference type="Proteomes" id="UP001183585">
    <property type="component" value="Unassembled WGS sequence"/>
</dbReference>
<accession>A0ABU2CK62</accession>